<dbReference type="Proteomes" id="UP000664940">
    <property type="component" value="Unassembled WGS sequence"/>
</dbReference>
<organism evidence="1 2">
    <name type="scientific">Phyllostomus discolor</name>
    <name type="common">pale spear-nosed bat</name>
    <dbReference type="NCBI Taxonomy" id="89673"/>
    <lineage>
        <taxon>Eukaryota</taxon>
        <taxon>Metazoa</taxon>
        <taxon>Chordata</taxon>
        <taxon>Craniata</taxon>
        <taxon>Vertebrata</taxon>
        <taxon>Euteleostomi</taxon>
        <taxon>Mammalia</taxon>
        <taxon>Eutheria</taxon>
        <taxon>Laurasiatheria</taxon>
        <taxon>Chiroptera</taxon>
        <taxon>Yangochiroptera</taxon>
        <taxon>Phyllostomidae</taxon>
        <taxon>Phyllostominae</taxon>
        <taxon>Phyllostomus</taxon>
    </lineage>
</organism>
<reference evidence="1 2" key="1">
    <citation type="journal article" date="2020" name="Nature">
        <title>Six reference-quality genomes reveal evolution of bat adaptations.</title>
        <authorList>
            <person name="Jebb D."/>
            <person name="Huang Z."/>
            <person name="Pippel M."/>
            <person name="Hughes G.M."/>
            <person name="Lavrichenko K."/>
            <person name="Devanna P."/>
            <person name="Winkler S."/>
            <person name="Jermiin L.S."/>
            <person name="Skirmuntt E.C."/>
            <person name="Katzourakis A."/>
            <person name="Burkitt-Gray L."/>
            <person name="Ray D.A."/>
            <person name="Sullivan K.A.M."/>
            <person name="Roscito J.G."/>
            <person name="Kirilenko B.M."/>
            <person name="Davalos L.M."/>
            <person name="Corthals A.P."/>
            <person name="Power M.L."/>
            <person name="Jones G."/>
            <person name="Ransome R.D."/>
            <person name="Dechmann D.K.N."/>
            <person name="Locatelli A.G."/>
            <person name="Puechmaille S.J."/>
            <person name="Fedrigo O."/>
            <person name="Jarvis E.D."/>
            <person name="Hiller M."/>
            <person name="Vernes S.C."/>
            <person name="Myers E.W."/>
            <person name="Teeling E.C."/>
        </authorList>
    </citation>
    <scope>NUCLEOTIDE SEQUENCE [LARGE SCALE GENOMIC DNA]</scope>
    <source>
        <strain evidence="1">Bat1K_MPI-CBG_1</strain>
    </source>
</reference>
<dbReference type="EMBL" id="JABVXQ010000006">
    <property type="protein sequence ID" value="KAF6104452.1"/>
    <property type="molecule type" value="Genomic_DNA"/>
</dbReference>
<evidence type="ECO:0000313" key="1">
    <source>
        <dbReference type="EMBL" id="KAF6104452.1"/>
    </source>
</evidence>
<name>A0A834E7T4_9CHIR</name>
<sequence length="134" mass="15020">MVVTNTMNSLKSTLAPPLASRSLSSLSTACLPLPLYRKPGSSFSRSTFISPLLRPCELLSVPEYQEKTSMIKSMAVSSYNMVLAVDPHPLRQLVWLRKPGTIFLSVELTEVDFTFNDFIICLFQLPRIKDNILP</sequence>
<proteinExistence type="predicted"/>
<protein>
    <submittedName>
        <fullName evidence="1">Uncharacterized protein</fullName>
    </submittedName>
</protein>
<dbReference type="AlphaFoldDB" id="A0A834E7T4"/>
<gene>
    <name evidence="1" type="ORF">HJG60_011382</name>
</gene>
<comment type="caution">
    <text evidence="1">The sequence shown here is derived from an EMBL/GenBank/DDBJ whole genome shotgun (WGS) entry which is preliminary data.</text>
</comment>
<accession>A0A834E7T4</accession>
<evidence type="ECO:0000313" key="2">
    <source>
        <dbReference type="Proteomes" id="UP000664940"/>
    </source>
</evidence>